<dbReference type="EMBL" id="JAAQYX010000008">
    <property type="protein sequence ID" value="NNB49218.1"/>
    <property type="molecule type" value="Genomic_DNA"/>
</dbReference>
<dbReference type="InterPro" id="IPR011235">
    <property type="entry name" value="MepB-like"/>
</dbReference>
<protein>
    <submittedName>
        <fullName evidence="1">MepB family protein</fullName>
    </submittedName>
</protein>
<organism evidence="1 2">
    <name type="scientific">Pseudomonas fragi</name>
    <dbReference type="NCBI Taxonomy" id="296"/>
    <lineage>
        <taxon>Bacteria</taxon>
        <taxon>Pseudomonadati</taxon>
        <taxon>Pseudomonadota</taxon>
        <taxon>Gammaproteobacteria</taxon>
        <taxon>Pseudomonadales</taxon>
        <taxon>Pseudomonadaceae</taxon>
        <taxon>Pseudomonas</taxon>
    </lineage>
</organism>
<dbReference type="Pfam" id="PF08877">
    <property type="entry name" value="MepB-like"/>
    <property type="match status" value="1"/>
</dbReference>
<name>A0A9Q5B0Q9_PSEFR</name>
<dbReference type="AlphaFoldDB" id="A0A9Q5B0Q9"/>
<gene>
    <name evidence="1" type="ORF">HBN89_08030</name>
</gene>
<dbReference type="RefSeq" id="WP_095041186.1">
    <property type="nucleotide sequence ID" value="NZ_JAAEBQ010000001.1"/>
</dbReference>
<dbReference type="Proteomes" id="UP000564604">
    <property type="component" value="Unassembled WGS sequence"/>
</dbReference>
<evidence type="ECO:0000313" key="1">
    <source>
        <dbReference type="EMBL" id="NNB49218.1"/>
    </source>
</evidence>
<dbReference type="PIRSF" id="PIRSF032285">
    <property type="entry name" value="UCP032285"/>
    <property type="match status" value="1"/>
</dbReference>
<dbReference type="InterPro" id="IPR038231">
    <property type="entry name" value="MepB-like_sf"/>
</dbReference>
<proteinExistence type="predicted"/>
<sequence length="170" mass="18854">MILPQPLLAAIETLFLPAALAYPADYSVDSAAREYGGVRFTLAGRKVVFRVAKVTPTKVGQFVTLWKRPCPGGEITPLDSADDIDFVVVHVSSEGQCGQFIFDRETLLSRGVFAINGRGGKRALRVYPPWSQPAARQAVQSQKWQIECFVAMTPWEPASILRIRDLFRCV</sequence>
<dbReference type="Gene3D" id="3.40.1350.140">
    <property type="entry name" value="MepB-like"/>
    <property type="match status" value="1"/>
</dbReference>
<reference evidence="1 2" key="1">
    <citation type="journal article" date="2020" name="Front. Microbiol.">
        <title>Genetic Organization of the aprX-lipA2 Operon Affects the Proteolytic Potential of Pseudomonas Species in Milk.</title>
        <authorList>
            <person name="Maier C."/>
            <person name="Huptas C."/>
            <person name="von Neubeck M."/>
            <person name="Scherer S."/>
            <person name="Wenning M."/>
            <person name="Lucking G."/>
        </authorList>
    </citation>
    <scope>NUCLEOTIDE SEQUENCE [LARGE SCALE GENOMIC DNA]</scope>
    <source>
        <strain evidence="1 2">WS 5094</strain>
    </source>
</reference>
<accession>A0A9Q5B0Q9</accession>
<evidence type="ECO:0000313" key="2">
    <source>
        <dbReference type="Proteomes" id="UP000564604"/>
    </source>
</evidence>
<comment type="caution">
    <text evidence="1">The sequence shown here is derived from an EMBL/GenBank/DDBJ whole genome shotgun (WGS) entry which is preliminary data.</text>
</comment>